<evidence type="ECO:0000313" key="8">
    <source>
        <dbReference type="EMBL" id="MBB6453450.1"/>
    </source>
</evidence>
<dbReference type="PANTHER" id="PTHR42948:SF1">
    <property type="entry name" value="TRANSPORTER"/>
    <property type="match status" value="1"/>
</dbReference>
<dbReference type="NCBIfam" id="NF037979">
    <property type="entry name" value="Na_transp"/>
    <property type="match status" value="1"/>
</dbReference>
<evidence type="ECO:0000256" key="4">
    <source>
        <dbReference type="ARBA" id="ARBA00022989"/>
    </source>
</evidence>
<keyword evidence="4 7" id="KW-1133">Transmembrane helix</keyword>
<keyword evidence="5 7" id="KW-0472">Membrane</keyword>
<proteinExistence type="inferred from homology"/>
<feature type="transmembrane region" description="Helical" evidence="7">
    <location>
        <begin position="318"/>
        <end position="343"/>
    </location>
</feature>
<reference evidence="8 9" key="1">
    <citation type="submission" date="2020-08" db="EMBL/GenBank/DDBJ databases">
        <title>Genomic Encyclopedia of Type Strains, Phase IV (KMG-IV): sequencing the most valuable type-strain genomes for metagenomic binning, comparative biology and taxonomic classification.</title>
        <authorList>
            <person name="Goeker M."/>
        </authorList>
    </citation>
    <scope>NUCLEOTIDE SEQUENCE [LARGE SCALE GENOMIC DNA]</scope>
    <source>
        <strain evidence="8 9">DSM 19612</strain>
    </source>
</reference>
<evidence type="ECO:0000256" key="5">
    <source>
        <dbReference type="ARBA" id="ARBA00023136"/>
    </source>
</evidence>
<name>A0A841Q511_9BACI</name>
<dbReference type="EMBL" id="JACHGH010000005">
    <property type="protein sequence ID" value="MBB6453450.1"/>
    <property type="molecule type" value="Genomic_DNA"/>
</dbReference>
<dbReference type="RefSeq" id="WP_174496190.1">
    <property type="nucleotide sequence ID" value="NZ_CADDWK010000006.1"/>
</dbReference>
<dbReference type="GO" id="GO:0015293">
    <property type="term" value="F:symporter activity"/>
    <property type="evidence" value="ECO:0007669"/>
    <property type="project" value="UniProtKB-KW"/>
</dbReference>
<feature type="transmembrane region" description="Helical" evidence="7">
    <location>
        <begin position="355"/>
        <end position="378"/>
    </location>
</feature>
<keyword evidence="6" id="KW-0769">Symport</keyword>
<dbReference type="CDD" id="cd10334">
    <property type="entry name" value="SLC6sbd_u1"/>
    <property type="match status" value="1"/>
</dbReference>
<dbReference type="SUPFAM" id="SSF161070">
    <property type="entry name" value="SNF-like"/>
    <property type="match status" value="1"/>
</dbReference>
<evidence type="ECO:0000256" key="6">
    <source>
        <dbReference type="RuleBase" id="RU003732"/>
    </source>
</evidence>
<accession>A0A841Q511</accession>
<dbReference type="Proteomes" id="UP000581688">
    <property type="component" value="Unassembled WGS sequence"/>
</dbReference>
<gene>
    <name evidence="8" type="ORF">HNQ94_001899</name>
</gene>
<dbReference type="Pfam" id="PF00209">
    <property type="entry name" value="SNF"/>
    <property type="match status" value="2"/>
</dbReference>
<dbReference type="PANTHER" id="PTHR42948">
    <property type="entry name" value="TRANSPORTER"/>
    <property type="match status" value="1"/>
</dbReference>
<evidence type="ECO:0000256" key="2">
    <source>
        <dbReference type="ARBA" id="ARBA00022448"/>
    </source>
</evidence>
<keyword evidence="9" id="KW-1185">Reference proteome</keyword>
<dbReference type="AlphaFoldDB" id="A0A841Q511"/>
<evidence type="ECO:0000256" key="7">
    <source>
        <dbReference type="SAM" id="Phobius"/>
    </source>
</evidence>
<dbReference type="PROSITE" id="PS50267">
    <property type="entry name" value="NA_NEUROTRAN_SYMP_3"/>
    <property type="match status" value="1"/>
</dbReference>
<comment type="caution">
    <text evidence="8">The sequence shown here is derived from an EMBL/GenBank/DDBJ whole genome shotgun (WGS) entry which is preliminary data.</text>
</comment>
<feature type="transmembrane region" description="Helical" evidence="7">
    <location>
        <begin position="384"/>
        <end position="405"/>
    </location>
</feature>
<keyword evidence="2 6" id="KW-0813">Transport</keyword>
<evidence type="ECO:0000313" key="9">
    <source>
        <dbReference type="Proteomes" id="UP000581688"/>
    </source>
</evidence>
<evidence type="ECO:0000256" key="1">
    <source>
        <dbReference type="ARBA" id="ARBA00004141"/>
    </source>
</evidence>
<dbReference type="PROSITE" id="PS00610">
    <property type="entry name" value="NA_NEUROTRAN_SYMP_1"/>
    <property type="match status" value="1"/>
</dbReference>
<evidence type="ECO:0000256" key="3">
    <source>
        <dbReference type="ARBA" id="ARBA00022692"/>
    </source>
</evidence>
<comment type="subcellular location">
    <subcellularLocation>
        <location evidence="1">Membrane</location>
        <topology evidence="1">Multi-pass membrane protein</topology>
    </subcellularLocation>
</comment>
<protein>
    <recommendedName>
        <fullName evidence="6">Transporter</fullName>
    </recommendedName>
</protein>
<feature type="transmembrane region" description="Helical" evidence="7">
    <location>
        <begin position="218"/>
        <end position="243"/>
    </location>
</feature>
<dbReference type="GO" id="GO:0016020">
    <property type="term" value="C:membrane"/>
    <property type="evidence" value="ECO:0007669"/>
    <property type="project" value="UniProtKB-SubCell"/>
</dbReference>
<feature type="transmembrane region" description="Helical" evidence="7">
    <location>
        <begin position="464"/>
        <end position="485"/>
    </location>
</feature>
<sequence length="505" mass="54188">MERSQWGTRAGFILAAVGSAIGLGNIWRFPYVAYDNGGGAFIVPYLIALFTAGIPILIMEFTMGHKYRGSAPLTFSRIHKKSEAVGWFQVFVSFGISTYYAVIIGWALAYSFYAFNLSWGDDTGGFLMGEYLKAGDVGAVGSFVPSVLIPLLVVWAVVLAFLFKGVKKGIEVANRIFIPTLVVLFLIIVIRAVTLPGAGDGLDALFTPDWSQLGNAKVWTAAYTQIFFSLSICFAIMITYSSYLPKKSDITNNAFITGLGNSGFELLAGIGVFSAIGFIAYATESAVGNYAADGVGLAFAVFPQIINEMPFLNGVFGFLFFASLVLAGITSLISICETFIAAFQEKFNITRGKAVAVGGGLSALISLIYATEGGVHFLTAVDRYVLTVGVGLGGLIQVLVLAWALRKVKDFKEHADGLSQIKLGSWWTICLTVITPVLLGYMIVQQLIDDFTAPYVDGYPLSLIGPWGMGALGLVIVLALIFTAFKWKPGLVESESVNADKEVSG</sequence>
<dbReference type="InterPro" id="IPR037272">
    <property type="entry name" value="SNS_sf"/>
</dbReference>
<comment type="similarity">
    <text evidence="6">Belongs to the sodium:neurotransmitter symporter (SNF) (TC 2.A.22) family.</text>
</comment>
<feature type="transmembrane region" description="Helical" evidence="7">
    <location>
        <begin position="176"/>
        <end position="198"/>
    </location>
</feature>
<dbReference type="PRINTS" id="PR00176">
    <property type="entry name" value="NANEUSMPORT"/>
</dbReference>
<feature type="transmembrane region" description="Helical" evidence="7">
    <location>
        <begin position="42"/>
        <end position="63"/>
    </location>
</feature>
<feature type="transmembrane region" description="Helical" evidence="7">
    <location>
        <begin position="426"/>
        <end position="444"/>
    </location>
</feature>
<keyword evidence="3 6" id="KW-0812">Transmembrane</keyword>
<feature type="transmembrane region" description="Helical" evidence="7">
    <location>
        <begin position="12"/>
        <end position="30"/>
    </location>
</feature>
<organism evidence="8 9">
    <name type="scientific">Salirhabdus euzebyi</name>
    <dbReference type="NCBI Taxonomy" id="394506"/>
    <lineage>
        <taxon>Bacteria</taxon>
        <taxon>Bacillati</taxon>
        <taxon>Bacillota</taxon>
        <taxon>Bacilli</taxon>
        <taxon>Bacillales</taxon>
        <taxon>Bacillaceae</taxon>
        <taxon>Salirhabdus</taxon>
    </lineage>
</organism>
<feature type="transmembrane region" description="Helical" evidence="7">
    <location>
        <begin position="143"/>
        <end position="164"/>
    </location>
</feature>
<dbReference type="InterPro" id="IPR000175">
    <property type="entry name" value="Na/ntran_symport"/>
</dbReference>
<feature type="transmembrane region" description="Helical" evidence="7">
    <location>
        <begin position="264"/>
        <end position="283"/>
    </location>
</feature>
<feature type="transmembrane region" description="Helical" evidence="7">
    <location>
        <begin position="84"/>
        <end position="109"/>
    </location>
</feature>